<keyword evidence="7" id="KW-0376">Hydrogen peroxide</keyword>
<dbReference type="GeneID" id="87860640"/>
<dbReference type="FunFam" id="2.40.180.10:FF:000001">
    <property type="entry name" value="Catalase"/>
    <property type="match status" value="1"/>
</dbReference>
<evidence type="ECO:0000256" key="9">
    <source>
        <dbReference type="PIRSR" id="PIRSR038928-1"/>
    </source>
</evidence>
<dbReference type="EMBL" id="JAUEPP010000008">
    <property type="protein sequence ID" value="KAK3338586.1"/>
    <property type="molecule type" value="Genomic_DNA"/>
</dbReference>
<reference evidence="13" key="2">
    <citation type="submission" date="2023-06" db="EMBL/GenBank/DDBJ databases">
        <authorList>
            <consortium name="Lawrence Berkeley National Laboratory"/>
            <person name="Haridas S."/>
            <person name="Hensen N."/>
            <person name="Bonometti L."/>
            <person name="Westerberg I."/>
            <person name="Brannstrom I.O."/>
            <person name="Guillou S."/>
            <person name="Cros-Aarteil S."/>
            <person name="Calhoun S."/>
            <person name="Kuo A."/>
            <person name="Mondo S."/>
            <person name="Pangilinan J."/>
            <person name="Riley R."/>
            <person name="Labutti K."/>
            <person name="Andreopoulos B."/>
            <person name="Lipzen A."/>
            <person name="Chen C."/>
            <person name="Yanf M."/>
            <person name="Daum C."/>
            <person name="Ng V."/>
            <person name="Clum A."/>
            <person name="Steindorff A."/>
            <person name="Ohm R."/>
            <person name="Martin F."/>
            <person name="Silar P."/>
            <person name="Natvig D."/>
            <person name="Lalanne C."/>
            <person name="Gautier V."/>
            <person name="Ament-Velasquez S.L."/>
            <person name="Kruys A."/>
            <person name="Hutchinson M.I."/>
            <person name="Powell A.J."/>
            <person name="Barry K."/>
            <person name="Miller A.N."/>
            <person name="Grigoriev I.V."/>
            <person name="Debuchy R."/>
            <person name="Gladieux P."/>
            <person name="Thoren M.H."/>
            <person name="Johannesson H."/>
        </authorList>
    </citation>
    <scope>NUCLEOTIDE SEQUENCE</scope>
    <source>
        <strain evidence="13">CBS 560.94</strain>
    </source>
</reference>
<keyword evidence="5" id="KW-0560">Oxidoreductase</keyword>
<dbReference type="InterPro" id="IPR024708">
    <property type="entry name" value="Catalase_AS"/>
</dbReference>
<dbReference type="RefSeq" id="XP_062678037.1">
    <property type="nucleotide sequence ID" value="XM_062823486.1"/>
</dbReference>
<evidence type="ECO:0000256" key="2">
    <source>
        <dbReference type="ARBA" id="ARBA00022559"/>
    </source>
</evidence>
<dbReference type="GO" id="GO:0005777">
    <property type="term" value="C:peroxisome"/>
    <property type="evidence" value="ECO:0007669"/>
    <property type="project" value="TreeGrafter"/>
</dbReference>
<evidence type="ECO:0000256" key="6">
    <source>
        <dbReference type="ARBA" id="ARBA00023004"/>
    </source>
</evidence>
<reference evidence="13" key="1">
    <citation type="journal article" date="2023" name="Mol. Phylogenet. Evol.">
        <title>Genome-scale phylogeny and comparative genomics of the fungal order Sordariales.</title>
        <authorList>
            <person name="Hensen N."/>
            <person name="Bonometti L."/>
            <person name="Westerberg I."/>
            <person name="Brannstrom I.O."/>
            <person name="Guillou S."/>
            <person name="Cros-Aarteil S."/>
            <person name="Calhoun S."/>
            <person name="Haridas S."/>
            <person name="Kuo A."/>
            <person name="Mondo S."/>
            <person name="Pangilinan J."/>
            <person name="Riley R."/>
            <person name="LaButti K."/>
            <person name="Andreopoulos B."/>
            <person name="Lipzen A."/>
            <person name="Chen C."/>
            <person name="Yan M."/>
            <person name="Daum C."/>
            <person name="Ng V."/>
            <person name="Clum A."/>
            <person name="Steindorff A."/>
            <person name="Ohm R.A."/>
            <person name="Martin F."/>
            <person name="Silar P."/>
            <person name="Natvig D.O."/>
            <person name="Lalanne C."/>
            <person name="Gautier V."/>
            <person name="Ament-Velasquez S.L."/>
            <person name="Kruys A."/>
            <person name="Hutchinson M.I."/>
            <person name="Powell A.J."/>
            <person name="Barry K."/>
            <person name="Miller A.N."/>
            <person name="Grigoriev I.V."/>
            <person name="Debuchy R."/>
            <person name="Gladieux P."/>
            <person name="Hiltunen Thoren M."/>
            <person name="Johannesson H."/>
        </authorList>
    </citation>
    <scope>NUCLEOTIDE SEQUENCE</scope>
    <source>
        <strain evidence="13">CBS 560.94</strain>
    </source>
</reference>
<dbReference type="Pfam" id="PF00199">
    <property type="entry name" value="Catalase"/>
    <property type="match status" value="1"/>
</dbReference>
<evidence type="ECO:0000256" key="10">
    <source>
        <dbReference type="PIRSR" id="PIRSR038928-2"/>
    </source>
</evidence>
<evidence type="ECO:0000256" key="8">
    <source>
        <dbReference type="ARBA" id="ARBA00044729"/>
    </source>
</evidence>
<keyword evidence="2" id="KW-0575">Peroxidase</keyword>
<dbReference type="PANTHER" id="PTHR11465:SF26">
    <property type="entry name" value="CATALASE 2"/>
    <property type="match status" value="1"/>
</dbReference>
<comment type="similarity">
    <text evidence="1">Belongs to the catalase family.</text>
</comment>
<keyword evidence="4 10" id="KW-0479">Metal-binding</keyword>
<dbReference type="PIRSF" id="PIRSF038928">
    <property type="entry name" value="Catalase_clade1-3"/>
    <property type="match status" value="1"/>
</dbReference>
<dbReference type="Gene3D" id="2.40.180.10">
    <property type="entry name" value="Catalase core domain"/>
    <property type="match status" value="1"/>
</dbReference>
<dbReference type="InterPro" id="IPR010582">
    <property type="entry name" value="Catalase_immune_responsive"/>
</dbReference>
<proteinExistence type="inferred from homology"/>
<dbReference type="GO" id="GO:0004096">
    <property type="term" value="F:catalase activity"/>
    <property type="evidence" value="ECO:0007669"/>
    <property type="project" value="UniProtKB-EC"/>
</dbReference>
<evidence type="ECO:0000259" key="12">
    <source>
        <dbReference type="SMART" id="SM01060"/>
    </source>
</evidence>
<evidence type="ECO:0000256" key="1">
    <source>
        <dbReference type="ARBA" id="ARBA00005329"/>
    </source>
</evidence>
<gene>
    <name evidence="13" type="ORF">B0H65DRAFT_327548</name>
</gene>
<protein>
    <submittedName>
        <fullName evidence="13">Catalase-like domain-containing protein</fullName>
    </submittedName>
</protein>
<dbReference type="PANTHER" id="PTHR11465">
    <property type="entry name" value="CATALASE"/>
    <property type="match status" value="1"/>
</dbReference>
<evidence type="ECO:0000256" key="3">
    <source>
        <dbReference type="ARBA" id="ARBA00022617"/>
    </source>
</evidence>
<evidence type="ECO:0000256" key="7">
    <source>
        <dbReference type="ARBA" id="ARBA00023324"/>
    </source>
</evidence>
<comment type="cofactor">
    <cofactor evidence="10">
        <name>heme</name>
        <dbReference type="ChEBI" id="CHEBI:30413"/>
    </cofactor>
</comment>
<feature type="domain" description="Catalase core" evidence="12">
    <location>
        <begin position="49"/>
        <end position="439"/>
    </location>
</feature>
<comment type="function">
    <text evidence="8">Catalyzes the degradation of hydrogen peroxide (H(2)O(2)) generated by peroxisomal oxidases to water and oxygen, thereby protecting cells from the toxic effects of hydrogen peroxide.</text>
</comment>
<feature type="active site" evidence="9">
    <location>
        <position position="101"/>
    </location>
</feature>
<dbReference type="CDD" id="cd08157">
    <property type="entry name" value="catalase_fungal"/>
    <property type="match status" value="1"/>
</dbReference>
<dbReference type="PROSITE" id="PS51402">
    <property type="entry name" value="CATALASE_3"/>
    <property type="match status" value="1"/>
</dbReference>
<keyword evidence="14" id="KW-1185">Reference proteome</keyword>
<evidence type="ECO:0000256" key="4">
    <source>
        <dbReference type="ARBA" id="ARBA00022723"/>
    </source>
</evidence>
<dbReference type="GO" id="GO:0005739">
    <property type="term" value="C:mitochondrion"/>
    <property type="evidence" value="ECO:0007669"/>
    <property type="project" value="TreeGrafter"/>
</dbReference>
<dbReference type="GO" id="GO:0046872">
    <property type="term" value="F:metal ion binding"/>
    <property type="evidence" value="ECO:0007669"/>
    <property type="project" value="UniProtKB-KW"/>
</dbReference>
<dbReference type="SUPFAM" id="SSF56634">
    <property type="entry name" value="Heme-dependent catalase-like"/>
    <property type="match status" value="1"/>
</dbReference>
<feature type="active site" evidence="9">
    <location>
        <position position="174"/>
    </location>
</feature>
<comment type="caution">
    <text evidence="13">The sequence shown here is derived from an EMBL/GenBank/DDBJ whole genome shotgun (WGS) entry which is preliminary data.</text>
</comment>
<organism evidence="13 14">
    <name type="scientific">Neurospora tetraspora</name>
    <dbReference type="NCBI Taxonomy" id="94610"/>
    <lineage>
        <taxon>Eukaryota</taxon>
        <taxon>Fungi</taxon>
        <taxon>Dikarya</taxon>
        <taxon>Ascomycota</taxon>
        <taxon>Pezizomycotina</taxon>
        <taxon>Sordariomycetes</taxon>
        <taxon>Sordariomycetidae</taxon>
        <taxon>Sordariales</taxon>
        <taxon>Sordariaceae</taxon>
        <taxon>Neurospora</taxon>
    </lineage>
</organism>
<dbReference type="AlphaFoldDB" id="A0AAE0J997"/>
<dbReference type="GO" id="GO:0042542">
    <property type="term" value="P:response to hydrogen peroxide"/>
    <property type="evidence" value="ECO:0007669"/>
    <property type="project" value="TreeGrafter"/>
</dbReference>
<sequence>MIVVSLSISSYTRFYHYHSHVFSKYVLPSPPESAHTYLYISQDDAPVYTLAEGRPVQDPSAATVLRGSKPRGGALSLLQDTQLIETLAHFPRERIPERVVHAKAAGAWGEFECTEDVSDFTSVDFLNKVGKKTKVLARISTVAGEKGSADTIRDIRGFALKFFTEEGNWDFVGNDLPVFFIRDPVKFPSLNRSHKRHPQTNVPDSTMFWDFHNNNQEGVHCLMQLFGGRGIPASLRNVNGFGNHTYKFGKPEDGTFKYVKIHLKPDAGIKNLESDEAVRLAGEEPDYHIKDMYNAIERGDYPTWTMYFQIMDPKDAETYRYNIFDITQTWSHRDYPLRPIGKLTLNKNPENHFQDIEQAAFSPSTMVPGIGPSADPMLQARMFSYPDAARYRVGPNYQQLPCNRALHVYSPDQRDGPMRVDGNYGGDPNYVRSSFRPMRLGPPDVAHDEWTGKVALFSSEVTDLDFEQPRDLWKIFKETGEDKRFAKNVAAHVGKALPEVQKKTIEMFSRVDKEVGEAIEKELDELEKNGGAGIEHDKAPVKGKGMRCKEGSKDSKE</sequence>
<feature type="binding site" description="axial binding residue" evidence="10">
    <location>
        <position position="385"/>
    </location>
    <ligand>
        <name>heme</name>
        <dbReference type="ChEBI" id="CHEBI:30413"/>
    </ligand>
    <ligandPart>
        <name>Fe</name>
        <dbReference type="ChEBI" id="CHEBI:18248"/>
    </ligandPart>
</feature>
<dbReference type="InterPro" id="IPR011614">
    <property type="entry name" value="Catalase_core"/>
</dbReference>
<evidence type="ECO:0000256" key="11">
    <source>
        <dbReference type="SAM" id="MobiDB-lite"/>
    </source>
</evidence>
<dbReference type="InterPro" id="IPR020835">
    <property type="entry name" value="Catalase_sf"/>
</dbReference>
<dbReference type="GO" id="GO:0042744">
    <property type="term" value="P:hydrogen peroxide catabolic process"/>
    <property type="evidence" value="ECO:0007669"/>
    <property type="project" value="UniProtKB-KW"/>
</dbReference>
<dbReference type="SMART" id="SM01060">
    <property type="entry name" value="Catalase"/>
    <property type="match status" value="1"/>
</dbReference>
<evidence type="ECO:0000313" key="14">
    <source>
        <dbReference type="Proteomes" id="UP001278500"/>
    </source>
</evidence>
<keyword evidence="3 10" id="KW-0349">Heme</keyword>
<accession>A0AAE0J997</accession>
<dbReference type="GO" id="GO:0020037">
    <property type="term" value="F:heme binding"/>
    <property type="evidence" value="ECO:0007669"/>
    <property type="project" value="InterPro"/>
</dbReference>
<dbReference type="InterPro" id="IPR018028">
    <property type="entry name" value="Catalase"/>
</dbReference>
<dbReference type="Proteomes" id="UP001278500">
    <property type="component" value="Unassembled WGS sequence"/>
</dbReference>
<evidence type="ECO:0000313" key="13">
    <source>
        <dbReference type="EMBL" id="KAK3338586.1"/>
    </source>
</evidence>
<dbReference type="Pfam" id="PF06628">
    <property type="entry name" value="Catalase-rel"/>
    <property type="match status" value="1"/>
</dbReference>
<name>A0AAE0J997_9PEZI</name>
<evidence type="ECO:0000256" key="5">
    <source>
        <dbReference type="ARBA" id="ARBA00023002"/>
    </source>
</evidence>
<keyword evidence="6 10" id="KW-0408">Iron</keyword>
<dbReference type="PROSITE" id="PS00438">
    <property type="entry name" value="CATALASE_2"/>
    <property type="match status" value="1"/>
</dbReference>
<feature type="region of interest" description="Disordered" evidence="11">
    <location>
        <begin position="527"/>
        <end position="557"/>
    </location>
</feature>
<dbReference type="InterPro" id="IPR024711">
    <property type="entry name" value="Catalase_clade1/3"/>
</dbReference>
<feature type="compositionally biased region" description="Basic and acidic residues" evidence="11">
    <location>
        <begin position="547"/>
        <end position="557"/>
    </location>
</feature>
<dbReference type="PRINTS" id="PR00067">
    <property type="entry name" value="CATALASE"/>
</dbReference>